<feature type="transmembrane region" description="Helical" evidence="2">
    <location>
        <begin position="128"/>
        <end position="148"/>
    </location>
</feature>
<dbReference type="HOGENOM" id="CLU_073530_0_0_11"/>
<dbReference type="KEGG" id="rxy:Rxyl_0683"/>
<accession>Q1AY75</accession>
<gene>
    <name evidence="4" type="ordered locus">Rxyl_0683</name>
</gene>
<evidence type="ECO:0000313" key="4">
    <source>
        <dbReference type="EMBL" id="ABG03653.1"/>
    </source>
</evidence>
<keyword evidence="2" id="KW-1133">Transmembrane helix</keyword>
<feature type="transmembrane region" description="Helical" evidence="2">
    <location>
        <begin position="263"/>
        <end position="286"/>
    </location>
</feature>
<organism evidence="4 5">
    <name type="scientific">Rubrobacter xylanophilus (strain DSM 9941 / JCM 11954 / NBRC 16129 / PRD-1)</name>
    <dbReference type="NCBI Taxonomy" id="266117"/>
    <lineage>
        <taxon>Bacteria</taxon>
        <taxon>Bacillati</taxon>
        <taxon>Actinomycetota</taxon>
        <taxon>Rubrobacteria</taxon>
        <taxon>Rubrobacterales</taxon>
        <taxon>Rubrobacteraceae</taxon>
        <taxon>Rubrobacter</taxon>
    </lineage>
</organism>
<feature type="transmembrane region" description="Helical" evidence="2">
    <location>
        <begin position="51"/>
        <end position="69"/>
    </location>
</feature>
<evidence type="ECO:0000256" key="1">
    <source>
        <dbReference type="SAM" id="MobiDB-lite"/>
    </source>
</evidence>
<feature type="domain" description="DUF1206" evidence="3">
    <location>
        <begin position="127"/>
        <end position="194"/>
    </location>
</feature>
<evidence type="ECO:0000256" key="2">
    <source>
        <dbReference type="SAM" id="Phobius"/>
    </source>
</evidence>
<dbReference type="Pfam" id="PF06724">
    <property type="entry name" value="DUF1206"/>
    <property type="match status" value="3"/>
</dbReference>
<feature type="compositionally biased region" description="Basic and acidic residues" evidence="1">
    <location>
        <begin position="9"/>
        <end position="25"/>
    </location>
</feature>
<feature type="transmembrane region" description="Helical" evidence="2">
    <location>
        <begin position="89"/>
        <end position="107"/>
    </location>
</feature>
<sequence>MDFPVRRRRGEERLAGETTGREAERRARRASRRAGPWIEGLARFGYAAEGVVYAVMGGLALGVATGTGGRTAGQQGVFALIAAQPLGRPMLGLVAAGFVGYALWRLVQAAADADGEGRDARGLARRAGYAFSALAYSALALGAGRSALGSGGGGRSARDWTAWLLAEPFGQALAVAAGLAILGFGSYEVYQAYRAEFARYLRLGEIGGRAGRWVVRLGRFGVAARGVVFGLVGGFLVLAAVQHDPEEARGLGGALHALIRQPFGPWLLGVVALGLAAYGLLMVLVARYRSISPG</sequence>
<feature type="transmembrane region" description="Helical" evidence="2">
    <location>
        <begin position="168"/>
        <end position="190"/>
    </location>
</feature>
<feature type="region of interest" description="Disordered" evidence="1">
    <location>
        <begin position="1"/>
        <end position="29"/>
    </location>
</feature>
<reference evidence="4 5" key="1">
    <citation type="submission" date="2006-06" db="EMBL/GenBank/DDBJ databases">
        <title>Complete sequence of Rubrobacter xylanophilus DSM 9941.</title>
        <authorList>
            <consortium name="US DOE Joint Genome Institute"/>
            <person name="Copeland A."/>
            <person name="Lucas S."/>
            <person name="Lapidus A."/>
            <person name="Barry K."/>
            <person name="Detter J.C."/>
            <person name="Glavina del Rio T."/>
            <person name="Hammon N."/>
            <person name="Israni S."/>
            <person name="Dalin E."/>
            <person name="Tice H."/>
            <person name="Pitluck S."/>
            <person name="Munk A.C."/>
            <person name="Brettin T."/>
            <person name="Bruce D."/>
            <person name="Han C."/>
            <person name="Tapia R."/>
            <person name="Gilna P."/>
            <person name="Schmutz J."/>
            <person name="Larimer F."/>
            <person name="Land M."/>
            <person name="Hauser L."/>
            <person name="Kyrpides N."/>
            <person name="Lykidis A."/>
            <person name="da Costa M.S."/>
            <person name="Rainey F.A."/>
            <person name="Empadinhas N."/>
            <person name="Jolivet E."/>
            <person name="Battista J.R."/>
            <person name="Richardson P."/>
        </authorList>
    </citation>
    <scope>NUCLEOTIDE SEQUENCE [LARGE SCALE GENOMIC DNA]</scope>
    <source>
        <strain evidence="5">DSM 9941 / NBRC 16129 / PRD-1</strain>
    </source>
</reference>
<evidence type="ECO:0000259" key="3">
    <source>
        <dbReference type="Pfam" id="PF06724"/>
    </source>
</evidence>
<dbReference type="InterPro" id="IPR009597">
    <property type="entry name" value="DUF1206"/>
</dbReference>
<dbReference type="Proteomes" id="UP000006637">
    <property type="component" value="Chromosome"/>
</dbReference>
<keyword evidence="5" id="KW-1185">Reference proteome</keyword>
<keyword evidence="2" id="KW-0472">Membrane</keyword>
<feature type="domain" description="DUF1206" evidence="3">
    <location>
        <begin position="44"/>
        <end position="110"/>
    </location>
</feature>
<dbReference type="eggNOG" id="ENOG502Z854">
    <property type="taxonomic scope" value="Bacteria"/>
</dbReference>
<dbReference type="EMBL" id="CP000386">
    <property type="protein sequence ID" value="ABG03653.1"/>
    <property type="molecule type" value="Genomic_DNA"/>
</dbReference>
<dbReference type="STRING" id="266117.Rxyl_0683"/>
<proteinExistence type="predicted"/>
<name>Q1AY75_RUBXD</name>
<feature type="domain" description="DUF1206" evidence="3">
    <location>
        <begin position="220"/>
        <end position="289"/>
    </location>
</feature>
<protein>
    <recommendedName>
        <fullName evidence="3">DUF1206 domain-containing protein</fullName>
    </recommendedName>
</protein>
<keyword evidence="2" id="KW-0812">Transmembrane</keyword>
<feature type="transmembrane region" description="Helical" evidence="2">
    <location>
        <begin position="222"/>
        <end position="243"/>
    </location>
</feature>
<dbReference type="AlphaFoldDB" id="Q1AY75"/>
<evidence type="ECO:0000313" key="5">
    <source>
        <dbReference type="Proteomes" id="UP000006637"/>
    </source>
</evidence>